<feature type="compositionally biased region" description="Basic and acidic residues" evidence="2">
    <location>
        <begin position="447"/>
        <end position="456"/>
    </location>
</feature>
<feature type="compositionally biased region" description="Polar residues" evidence="2">
    <location>
        <begin position="1452"/>
        <end position="1466"/>
    </location>
</feature>
<dbReference type="Gene3D" id="3.30.160.60">
    <property type="entry name" value="Classic Zinc Finger"/>
    <property type="match status" value="1"/>
</dbReference>
<feature type="compositionally biased region" description="Polar residues" evidence="2">
    <location>
        <begin position="1424"/>
        <end position="1445"/>
    </location>
</feature>
<feature type="region of interest" description="Disordered" evidence="2">
    <location>
        <begin position="552"/>
        <end position="763"/>
    </location>
</feature>
<dbReference type="PANTHER" id="PTHR21698:SF4">
    <property type="entry name" value="PROTEIN (PUTATIVE)-RELATED"/>
    <property type="match status" value="1"/>
</dbReference>
<feature type="region of interest" description="Disordered" evidence="2">
    <location>
        <begin position="1237"/>
        <end position="1583"/>
    </location>
</feature>
<feature type="compositionally biased region" description="Polar residues" evidence="2">
    <location>
        <begin position="1331"/>
        <end position="1417"/>
    </location>
</feature>
<accession>A0ABM3M7J6</accession>
<feature type="compositionally biased region" description="Polar residues" evidence="2">
    <location>
        <begin position="1195"/>
        <end position="1209"/>
    </location>
</feature>
<feature type="compositionally biased region" description="Basic and acidic residues" evidence="2">
    <location>
        <begin position="403"/>
        <end position="413"/>
    </location>
</feature>
<evidence type="ECO:0000313" key="6">
    <source>
        <dbReference type="RefSeq" id="XP_052747441.1"/>
    </source>
</evidence>
<evidence type="ECO:0000256" key="2">
    <source>
        <dbReference type="SAM" id="MobiDB-lite"/>
    </source>
</evidence>
<dbReference type="RefSeq" id="XP_052747441.1">
    <property type="nucleotide sequence ID" value="XM_052891481.1"/>
</dbReference>
<feature type="region of interest" description="Disordered" evidence="2">
    <location>
        <begin position="1195"/>
        <end position="1216"/>
    </location>
</feature>
<dbReference type="GeneID" id="112042919"/>
<feature type="region of interest" description="Disordered" evidence="2">
    <location>
        <begin position="1076"/>
        <end position="1112"/>
    </location>
</feature>
<proteinExistence type="predicted"/>
<feature type="compositionally biased region" description="Basic and acidic residues" evidence="2">
    <location>
        <begin position="970"/>
        <end position="989"/>
    </location>
</feature>
<dbReference type="PROSITE" id="PS00028">
    <property type="entry name" value="ZINC_FINGER_C2H2_1"/>
    <property type="match status" value="1"/>
</dbReference>
<evidence type="ECO:0000313" key="5">
    <source>
        <dbReference type="RefSeq" id="XP_052747440.1"/>
    </source>
</evidence>
<gene>
    <name evidence="5 6" type="primary">LOC112042919</name>
</gene>
<dbReference type="SUPFAM" id="SSF57667">
    <property type="entry name" value="beta-beta-alpha zinc fingers"/>
    <property type="match status" value="1"/>
</dbReference>
<feature type="compositionally biased region" description="Polar residues" evidence="2">
    <location>
        <begin position="1553"/>
        <end position="1565"/>
    </location>
</feature>
<feature type="coiled-coil region" evidence="1">
    <location>
        <begin position="853"/>
        <end position="887"/>
    </location>
</feature>
<feature type="domain" description="C2H2-type" evidence="3">
    <location>
        <begin position="77"/>
        <end position="99"/>
    </location>
</feature>
<feature type="compositionally biased region" description="Polar residues" evidence="2">
    <location>
        <begin position="692"/>
        <end position="702"/>
    </location>
</feature>
<feature type="region of interest" description="Disordered" evidence="2">
    <location>
        <begin position="970"/>
        <end position="1002"/>
    </location>
</feature>
<feature type="compositionally biased region" description="Basic and acidic residues" evidence="2">
    <location>
        <begin position="608"/>
        <end position="639"/>
    </location>
</feature>
<evidence type="ECO:0000259" key="3">
    <source>
        <dbReference type="PROSITE" id="PS00028"/>
    </source>
</evidence>
<sequence length="1583" mass="177503">MDLPDCPPGAEGYEDTVTEIPKIKPGLENLPSSTCTKAEHEFKEHLNSLKIKVEDGSIRNMAERRGRDISGKWIYLCYPCGSVCSGETVFQTHISGKKHKSKLASRNIWPLSIYETHPCIQNEKGVKTANSDVTDTVVKKMAASIEVTQAPVSEMDKKYGKYVGVPCHIQETLDNVKAPLLGVEYLIEHPPEQAHYEPSYICVLCIKQGHPRTIVNHLTCFWHRYNYLETSTGDRTYYLRHCATEAVKVWFLVFELRCCTMQMRHFQTAGALLTPYRRQSQNKYREGISVVINRISQRIQDTYGRLKPVNIDKEEYEKDKEQIHQWLFKGFHFSETKDCTFEEIVDPDLITSLDSTKVPTSKKRDPSPPVVAAPTKPGGYHFNASKRGKPIDLEALSDVSDEPDVHPLRDARVHRNKPQPKRYEPYADKRRAQSPPRPRYSARNAPFKRDDEKEARPPNYAYKLKLAADQRATAETLARKALAYHEKNPEKHPLYPEEWKKFWNRRYKEIQAEGGDPSKHDFKPEWIVFWTTRMKELHEDEMRSTVGEIYRRLRVTPPDAPERLPDKRKSQDRRKSPERRRSVDRRRSPDVSRRRSPEQRRRSPPRRRSPEPRRPPHRRGSPEPRRRTPEYRDRRDHRSPQRNPSPPVQRRSPLRLLRTRSRSPLPRSQNPSPPRKARSPLSRRESAPRNHSPGTKNLTPLSDTVLVSDDELKPDDGLSPWNSEDSMGSILERSPVTHRSRTGSVASRASRRHDKYSMKPSIAPQDFGSAENVVATLRLLVALEDYLGSLGPKIVDLLAEALKMEKGKANSSEEMLEQEGSVVLIETAKEKLKGAVQAGLVSGSAAAAVRAAVVRAAATLHEADKRIRNKKQEAEALAAQALAVRKKRVRCRPRIRPRRAARMRAAAASAASAGAAGGGRAALPVAGVGEVNREQIAQQMAAALIAQGKTDVSSEELAQLVDAVVGMAEAKKREADSKTKTEARAENNKSTRATAPGAVSGTASALQMLQSAYDDKKVEKEDAPDAMDGLSDSDLETLLKNFNELSAEEQHSLIAYLKKLEAREPERVERLRQYVSAAASSAPPEPVAEPVKDNKDSKESTDSLEPVTIESDDDDDYTVEDVFKSATEKVKENRIRQEMEIVKKSLEETKSSVPEKSPVTTSEITNVTKSMSSATDLMALVQSALQQTPALTSFQNKTSDVVSSSTQPRSFGDLPEALPMDKLKQLIPSLSFDISTSKPTAAQNLPNQSENRAIQSTSHAPVWEPRQTPEDFNRGANTQQEHDSYQGSRDLNQNPQGFQNNYNEVPQDSYNQGAQDNNQGAQDNYNQGAQDNYNQGAQDNYNQGAQDSYNQGAQDSYNQGAPGSYNQGAQDNYNQTPQDSYNQGPQDRYNQGPQDSYNQAPQDSYNQVPLDSYNQGSLDAYSHGPQNSYNQGLQDNYQGSSNFNQGFRGGQDNFNQGYRGSQNNFNHGPRGGGNNYNPGQRGPHDNFNQNQRGPLIQGNQNNFNQGPPNNFNQGPRGPPGNQFSGNFKGQIPTRGTHDNSYNNQGMRGGFPRNQLNQQFGNQQKNFRGRGGRGGPRGRGRGNF</sequence>
<dbReference type="RefSeq" id="XP_052747440.1">
    <property type="nucleotide sequence ID" value="XM_052891480.1"/>
</dbReference>
<organism evidence="4 5">
    <name type="scientific">Bicyclus anynana</name>
    <name type="common">Squinting bush brown butterfly</name>
    <dbReference type="NCBI Taxonomy" id="110368"/>
    <lineage>
        <taxon>Eukaryota</taxon>
        <taxon>Metazoa</taxon>
        <taxon>Ecdysozoa</taxon>
        <taxon>Arthropoda</taxon>
        <taxon>Hexapoda</taxon>
        <taxon>Insecta</taxon>
        <taxon>Pterygota</taxon>
        <taxon>Neoptera</taxon>
        <taxon>Endopterygota</taxon>
        <taxon>Lepidoptera</taxon>
        <taxon>Glossata</taxon>
        <taxon>Ditrysia</taxon>
        <taxon>Papilionoidea</taxon>
        <taxon>Nymphalidae</taxon>
        <taxon>Satyrinae</taxon>
        <taxon>Satyrini</taxon>
        <taxon>Mycalesina</taxon>
        <taxon>Bicyclus</taxon>
    </lineage>
</organism>
<feature type="compositionally biased region" description="Basic and acidic residues" evidence="2">
    <location>
        <begin position="560"/>
        <end position="601"/>
    </location>
</feature>
<feature type="compositionally biased region" description="Polar residues" evidence="2">
    <location>
        <begin position="1275"/>
        <end position="1309"/>
    </location>
</feature>
<dbReference type="InterPro" id="IPR036236">
    <property type="entry name" value="Znf_C2H2_sf"/>
</dbReference>
<protein>
    <submittedName>
        <fullName evidence="5 6">Uncharacterized protein CG7065 isoform X1</fullName>
    </submittedName>
</protein>
<evidence type="ECO:0000256" key="1">
    <source>
        <dbReference type="SAM" id="Coils"/>
    </source>
</evidence>
<keyword evidence="1" id="KW-0175">Coiled coil</keyword>
<dbReference type="InterPro" id="IPR013087">
    <property type="entry name" value="Znf_C2H2_type"/>
</dbReference>
<feature type="compositionally biased region" description="Low complexity" evidence="2">
    <location>
        <begin position="1310"/>
        <end position="1330"/>
    </location>
</feature>
<feature type="compositionally biased region" description="Basic and acidic residues" evidence="2">
    <location>
        <begin position="1090"/>
        <end position="1101"/>
    </location>
</feature>
<feature type="compositionally biased region" description="Basic and acidic residues" evidence="2">
    <location>
        <begin position="421"/>
        <end position="431"/>
    </location>
</feature>
<dbReference type="PANTHER" id="PTHR21698">
    <property type="entry name" value="PROTEIN (PUTATIVE)-RELATED"/>
    <property type="match status" value="1"/>
</dbReference>
<feature type="region of interest" description="Disordered" evidence="2">
    <location>
        <begin position="400"/>
        <end position="458"/>
    </location>
</feature>
<reference evidence="5 6" key="1">
    <citation type="submission" date="2025-05" db="UniProtKB">
        <authorList>
            <consortium name="RefSeq"/>
        </authorList>
    </citation>
    <scope>IDENTIFICATION</scope>
</reference>
<keyword evidence="4" id="KW-1185">Reference proteome</keyword>
<name>A0ABM3M7J6_BICAN</name>
<evidence type="ECO:0000313" key="4">
    <source>
        <dbReference type="Proteomes" id="UP001652582"/>
    </source>
</evidence>
<feature type="compositionally biased region" description="Low complexity" evidence="2">
    <location>
        <begin position="650"/>
        <end position="668"/>
    </location>
</feature>
<feature type="compositionally biased region" description="Basic residues" evidence="2">
    <location>
        <begin position="1566"/>
        <end position="1583"/>
    </location>
</feature>
<dbReference type="Proteomes" id="UP001652582">
    <property type="component" value="Chromosome 4"/>
</dbReference>
<feature type="region of interest" description="Disordered" evidence="2">
    <location>
        <begin position="354"/>
        <end position="387"/>
    </location>
</feature>
<feature type="compositionally biased region" description="Polar residues" evidence="2">
    <location>
        <begin position="1237"/>
        <end position="1259"/>
    </location>
</feature>
<feature type="compositionally biased region" description="Low complexity" evidence="2">
    <location>
        <begin position="1497"/>
        <end position="1523"/>
    </location>
</feature>